<feature type="transmembrane region" description="Helical" evidence="1">
    <location>
        <begin position="124"/>
        <end position="147"/>
    </location>
</feature>
<keyword evidence="1" id="KW-1133">Transmembrane helix</keyword>
<dbReference type="EMBL" id="JXWY01000005">
    <property type="protein sequence ID" value="KIX91726.1"/>
    <property type="molecule type" value="Genomic_DNA"/>
</dbReference>
<evidence type="ECO:0000313" key="3">
    <source>
        <dbReference type="EMBL" id="SUM56764.1"/>
    </source>
</evidence>
<protein>
    <submittedName>
        <fullName evidence="3">Membrane protein</fullName>
    </submittedName>
</protein>
<keyword evidence="4" id="KW-1185">Reference proteome</keyword>
<keyword evidence="1" id="KW-0472">Membrane</keyword>
<feature type="transmembrane region" description="Helical" evidence="1">
    <location>
        <begin position="195"/>
        <end position="214"/>
    </location>
</feature>
<dbReference type="SUPFAM" id="SSF158560">
    <property type="entry name" value="BH3980-like"/>
    <property type="match status" value="1"/>
</dbReference>
<dbReference type="AlphaFoldDB" id="A0A0D6XU17"/>
<dbReference type="PANTHER" id="PTHR41307">
    <property type="entry name" value="MEMBRANE PROTEIN-RELATED"/>
    <property type="match status" value="1"/>
</dbReference>
<dbReference type="EMBL" id="UHDT01000001">
    <property type="protein sequence ID" value="SUM56764.1"/>
    <property type="molecule type" value="Genomic_DNA"/>
</dbReference>
<feature type="transmembrane region" description="Helical" evidence="1">
    <location>
        <begin position="100"/>
        <end position="118"/>
    </location>
</feature>
<organism evidence="3 5">
    <name type="scientific">Staphylococcus microti</name>
    <dbReference type="NCBI Taxonomy" id="569857"/>
    <lineage>
        <taxon>Bacteria</taxon>
        <taxon>Bacillati</taxon>
        <taxon>Bacillota</taxon>
        <taxon>Bacilli</taxon>
        <taxon>Bacillales</taxon>
        <taxon>Staphylococcaceae</taxon>
        <taxon>Staphylococcus</taxon>
    </lineage>
</organism>
<dbReference type="InterPro" id="IPR009214">
    <property type="entry name" value="DUF1129"/>
</dbReference>
<sequence length="227" mass="26931">MKTTNELMKENNVKSLRLNNTDRQIFEGYMTYVRADMRVNAYDSEKVLQEILTHLLKAENKGMHAMDFFNHDPKRHADQTIKALPNHTFINICHYIYQHIVFLLGLFCFLKGFLGFFINDTRVFIYTFPLTLLTGLFIIFLFVWACFKMVQLQAFQYSRLAWLVGYLVLISLIILMFQIFFFPQQMFQFGPYVHISNWAFVLVSFVILPIGLYLNSRQQESSRASWR</sequence>
<accession>A0A0D6XU17</accession>
<dbReference type="STRING" id="569857.TP70_01265"/>
<dbReference type="Pfam" id="PF06570">
    <property type="entry name" value="DUF1129"/>
    <property type="match status" value="1"/>
</dbReference>
<evidence type="ECO:0000313" key="2">
    <source>
        <dbReference type="EMBL" id="KIX91726.1"/>
    </source>
</evidence>
<dbReference type="PANTHER" id="PTHR41307:SF1">
    <property type="entry name" value="MEMBRANE PROTEIN"/>
    <property type="match status" value="1"/>
</dbReference>
<evidence type="ECO:0000313" key="4">
    <source>
        <dbReference type="Proteomes" id="UP000032366"/>
    </source>
</evidence>
<name>A0A0D6XU17_9STAP</name>
<reference evidence="3 5" key="2">
    <citation type="submission" date="2018-06" db="EMBL/GenBank/DDBJ databases">
        <authorList>
            <consortium name="Pathogen Informatics"/>
            <person name="Doyle S."/>
        </authorList>
    </citation>
    <scope>NUCLEOTIDE SEQUENCE [LARGE SCALE GENOMIC DNA]</scope>
    <source>
        <strain evidence="3 5">NCTC13832</strain>
    </source>
</reference>
<reference evidence="2 4" key="1">
    <citation type="submission" date="2015-01" db="EMBL/GenBank/DDBJ databases">
        <authorList>
            <person name="Guo J."/>
        </authorList>
    </citation>
    <scope>NUCLEOTIDE SEQUENCE [LARGE SCALE GENOMIC DNA]</scope>
    <source>
        <strain evidence="2 4">DSM 22147</strain>
    </source>
</reference>
<dbReference type="OrthoDB" id="2407917at2"/>
<dbReference type="Proteomes" id="UP000032366">
    <property type="component" value="Unassembled WGS sequence"/>
</dbReference>
<dbReference type="RefSeq" id="WP_044358744.1">
    <property type="nucleotide sequence ID" value="NZ_JXWY01000005.1"/>
</dbReference>
<feature type="transmembrane region" description="Helical" evidence="1">
    <location>
        <begin position="159"/>
        <end position="183"/>
    </location>
</feature>
<evidence type="ECO:0000256" key="1">
    <source>
        <dbReference type="SAM" id="Phobius"/>
    </source>
</evidence>
<proteinExistence type="predicted"/>
<evidence type="ECO:0000313" key="5">
    <source>
        <dbReference type="Proteomes" id="UP000254100"/>
    </source>
</evidence>
<keyword evidence="1" id="KW-0812">Transmembrane</keyword>
<gene>
    <name evidence="3" type="ORF">NCTC13832_00422</name>
    <name evidence="2" type="ORF">TP70_01265</name>
</gene>
<dbReference type="Proteomes" id="UP000254100">
    <property type="component" value="Unassembled WGS sequence"/>
</dbReference>